<sequence>MMHVAPVELDGLILDGLVPPESSIRWDLSRRSELVDQVGRSLLSPMEAATYESVLAADPSPWADVVPGGDLKQFMGSLLNFPDLRARIPDIITALSNNDASPLRRAIEDRQAAFAAITGFAQSASSAPLVILISASENNARPDITQEVVRTEASSALFTSPLPAFLASDVLPTYERDSAFGQIPAALPRTLVAQGTMDPNTAYEGALEHVALLREAGPVSVATVEGGAHLLLFAAPDCFVGAVRAFMHGETAPSTCAAP</sequence>
<dbReference type="SUPFAM" id="SSF53474">
    <property type="entry name" value="alpha/beta-Hydrolases"/>
    <property type="match status" value="1"/>
</dbReference>
<feature type="domain" description="Peptidase S33 tripeptidyl aminopeptidase-like C-terminal" evidence="1">
    <location>
        <begin position="185"/>
        <end position="253"/>
    </location>
</feature>
<dbReference type="InterPro" id="IPR029058">
    <property type="entry name" value="AB_hydrolase_fold"/>
</dbReference>
<evidence type="ECO:0000313" key="2">
    <source>
        <dbReference type="EMBL" id="GAD59811.1"/>
    </source>
</evidence>
<evidence type="ECO:0000313" key="3">
    <source>
        <dbReference type="Proteomes" id="UP000016569"/>
    </source>
</evidence>
<accession>A0A8E0NCK1</accession>
<gene>
    <name evidence="2" type="ORF">MBEBAB_2061</name>
</gene>
<keyword evidence="3" id="KW-1185">Reference proteome</keyword>
<dbReference type="EMBL" id="BATC01000039">
    <property type="protein sequence ID" value="GAD59811.1"/>
    <property type="molecule type" value="Genomic_DNA"/>
</dbReference>
<proteinExistence type="predicted"/>
<comment type="caution">
    <text evidence="2">The sequence shown here is derived from an EMBL/GenBank/DDBJ whole genome shotgun (WGS) entry which is preliminary data.</text>
</comment>
<organism evidence="2 3">
    <name type="scientific">Brevundimonas abyssalis TAR-001</name>
    <dbReference type="NCBI Taxonomy" id="1391729"/>
    <lineage>
        <taxon>Bacteria</taxon>
        <taxon>Pseudomonadati</taxon>
        <taxon>Pseudomonadota</taxon>
        <taxon>Alphaproteobacteria</taxon>
        <taxon>Caulobacterales</taxon>
        <taxon>Caulobacteraceae</taxon>
        <taxon>Brevundimonas</taxon>
    </lineage>
</organism>
<dbReference type="Pfam" id="PF08386">
    <property type="entry name" value="Abhydrolase_4"/>
    <property type="match status" value="1"/>
</dbReference>
<evidence type="ECO:0000259" key="1">
    <source>
        <dbReference type="Pfam" id="PF08386"/>
    </source>
</evidence>
<dbReference type="GO" id="GO:0016787">
    <property type="term" value="F:hydrolase activity"/>
    <property type="evidence" value="ECO:0007669"/>
    <property type="project" value="UniProtKB-KW"/>
</dbReference>
<name>A0A8E0NCK1_9CAUL</name>
<protein>
    <submittedName>
        <fullName evidence="2">Hydrolase, alpha/beta hydrolase fold family</fullName>
    </submittedName>
</protein>
<dbReference type="InterPro" id="IPR013595">
    <property type="entry name" value="Pept_S33_TAP-like_C"/>
</dbReference>
<keyword evidence="2" id="KW-0378">Hydrolase</keyword>
<reference evidence="3" key="1">
    <citation type="journal article" date="2013" name="Genome Announc.">
        <title>Draft Genome Sequence of the Dimorphic Prosthecate Bacterium Brevundimonas abyssalis TAR-001T.</title>
        <authorList>
            <person name="Tsubouchi T."/>
            <person name="Nishi S."/>
            <person name="Usui K."/>
            <person name="Shimane Y."/>
            <person name="Takaki Y."/>
            <person name="Maruyama T."/>
            <person name="Hatada Y."/>
        </authorList>
    </citation>
    <scope>NUCLEOTIDE SEQUENCE [LARGE SCALE GENOMIC DNA]</scope>
    <source>
        <strain evidence="3">TAR-001</strain>
    </source>
</reference>
<dbReference type="Proteomes" id="UP000016569">
    <property type="component" value="Unassembled WGS sequence"/>
</dbReference>
<dbReference type="AlphaFoldDB" id="A0A8E0NCK1"/>
<dbReference type="Gene3D" id="3.40.50.1820">
    <property type="entry name" value="alpha/beta hydrolase"/>
    <property type="match status" value="1"/>
</dbReference>